<organism evidence="2 3">
    <name type="scientific">Natrinema halophilum</name>
    <dbReference type="NCBI Taxonomy" id="1699371"/>
    <lineage>
        <taxon>Archaea</taxon>
        <taxon>Methanobacteriati</taxon>
        <taxon>Methanobacteriota</taxon>
        <taxon>Stenosarchaea group</taxon>
        <taxon>Halobacteria</taxon>
        <taxon>Halobacteriales</taxon>
        <taxon>Natrialbaceae</taxon>
        <taxon>Natrinema</taxon>
    </lineage>
</organism>
<keyword evidence="1" id="KW-1133">Transmembrane helix</keyword>
<name>A0A7D5GPQ9_9EURY</name>
<dbReference type="GeneID" id="56035336"/>
<feature type="transmembrane region" description="Helical" evidence="1">
    <location>
        <begin position="9"/>
        <end position="35"/>
    </location>
</feature>
<keyword evidence="1" id="KW-0812">Transmembrane</keyword>
<keyword evidence="1" id="KW-0472">Membrane</keyword>
<sequence length="179" mass="19564">MALLKNKWLWLAVFGILLSGGLVLVAVGYLGLLVYSGLVSGTPVVEVLLELAVPFLGSLSVLLVVFTLSVSGALWIVVRNASLPQSDRVATLVERLEYEYSPLPPVGLSEFLSPPEPTATERAERALADLKQQYVEGQLTEAEFERKVDRLVANDSIDEARAARERTRLVETDSRKRGG</sequence>
<evidence type="ECO:0000256" key="1">
    <source>
        <dbReference type="SAM" id="Phobius"/>
    </source>
</evidence>
<dbReference type="OrthoDB" id="53394at2157"/>
<protein>
    <submittedName>
        <fullName evidence="2">SHOCT domain-containing protein</fullName>
    </submittedName>
</protein>
<gene>
    <name evidence="2" type="ORF">HYG82_18555</name>
</gene>
<dbReference type="RefSeq" id="WP_179263438.1">
    <property type="nucleotide sequence ID" value="NZ_CP058601.1"/>
</dbReference>
<dbReference type="EMBL" id="CP058601">
    <property type="protein sequence ID" value="QLG50693.1"/>
    <property type="molecule type" value="Genomic_DNA"/>
</dbReference>
<evidence type="ECO:0000313" key="3">
    <source>
        <dbReference type="Proteomes" id="UP000509241"/>
    </source>
</evidence>
<accession>A0A7D5GPQ9</accession>
<reference evidence="2 3" key="1">
    <citation type="submission" date="2020-07" db="EMBL/GenBank/DDBJ databases">
        <authorList>
            <person name="Cui H."/>
        </authorList>
    </citation>
    <scope>NUCLEOTIDE SEQUENCE [LARGE SCALE GENOMIC DNA]</scope>
    <source>
        <strain evidence="2 3">YPL8</strain>
    </source>
</reference>
<keyword evidence="3" id="KW-1185">Reference proteome</keyword>
<dbReference type="KEGG" id="haly:HYG82_18555"/>
<feature type="transmembrane region" description="Helical" evidence="1">
    <location>
        <begin position="55"/>
        <end position="78"/>
    </location>
</feature>
<evidence type="ECO:0000313" key="2">
    <source>
        <dbReference type="EMBL" id="QLG50693.1"/>
    </source>
</evidence>
<dbReference type="AlphaFoldDB" id="A0A7D5GPQ9"/>
<proteinExistence type="predicted"/>
<dbReference type="Proteomes" id="UP000509241">
    <property type="component" value="Chromosome"/>
</dbReference>